<evidence type="ECO:0000313" key="1">
    <source>
        <dbReference type="EMBL" id="JAH90860.1"/>
    </source>
</evidence>
<sequence length="36" mass="4211">MSSSRRGKQFKSVQGWVSLSQRHWKPSLLSLTIYQC</sequence>
<proteinExistence type="predicted"/>
<reference evidence="1" key="1">
    <citation type="submission" date="2014-11" db="EMBL/GenBank/DDBJ databases">
        <authorList>
            <person name="Amaro Gonzalez C."/>
        </authorList>
    </citation>
    <scope>NUCLEOTIDE SEQUENCE</scope>
</reference>
<protein>
    <submittedName>
        <fullName evidence="1">Uncharacterized protein</fullName>
    </submittedName>
</protein>
<accession>A0A0E9WMS8</accession>
<name>A0A0E9WMS8_ANGAN</name>
<reference evidence="1" key="2">
    <citation type="journal article" date="2015" name="Fish Shellfish Immunol.">
        <title>Early steps in the European eel (Anguilla anguilla)-Vibrio vulnificus interaction in the gills: Role of the RtxA13 toxin.</title>
        <authorList>
            <person name="Callol A."/>
            <person name="Pajuelo D."/>
            <person name="Ebbesson L."/>
            <person name="Teles M."/>
            <person name="MacKenzie S."/>
            <person name="Amaro C."/>
        </authorList>
    </citation>
    <scope>NUCLEOTIDE SEQUENCE</scope>
</reference>
<dbReference type="EMBL" id="GBXM01017717">
    <property type="protein sequence ID" value="JAH90860.1"/>
    <property type="molecule type" value="Transcribed_RNA"/>
</dbReference>
<dbReference type="AlphaFoldDB" id="A0A0E9WMS8"/>
<organism evidence="1">
    <name type="scientific">Anguilla anguilla</name>
    <name type="common">European freshwater eel</name>
    <name type="synonym">Muraena anguilla</name>
    <dbReference type="NCBI Taxonomy" id="7936"/>
    <lineage>
        <taxon>Eukaryota</taxon>
        <taxon>Metazoa</taxon>
        <taxon>Chordata</taxon>
        <taxon>Craniata</taxon>
        <taxon>Vertebrata</taxon>
        <taxon>Euteleostomi</taxon>
        <taxon>Actinopterygii</taxon>
        <taxon>Neopterygii</taxon>
        <taxon>Teleostei</taxon>
        <taxon>Anguilliformes</taxon>
        <taxon>Anguillidae</taxon>
        <taxon>Anguilla</taxon>
    </lineage>
</organism>